<dbReference type="EC" id="7.6.2.9" evidence="5"/>
<dbReference type="GO" id="GO:0015418">
    <property type="term" value="F:ABC-type quaternary ammonium compound transporting activity"/>
    <property type="evidence" value="ECO:0007669"/>
    <property type="project" value="UniProtKB-EC"/>
</dbReference>
<comment type="caution">
    <text evidence="7">The sequence shown here is derived from an EMBL/GenBank/DDBJ whole genome shotgun (WGS) entry which is preliminary data.</text>
</comment>
<evidence type="ECO:0000256" key="1">
    <source>
        <dbReference type="ARBA" id="ARBA00005417"/>
    </source>
</evidence>
<keyword evidence="3" id="KW-0547">Nucleotide-binding</keyword>
<sequence>MSETTDIAIEYRDVTKAYGEKTVLSHFDLRVQKGEFLTIVGSSGCGKTTALKMVNRLIEPTSGDVLVGGRNVRDVDAIELRRSIGYAIQGSVLFPHMTVEENVSYVPNLLNRRDRARTERAVSKWMDIVGLPQDMLDRYPAELSGGQQQRVGIARALAASPDTLLMDEPFGAVDEITRGQLQTEIARIHRECGITIMFVTHDIGEALRLGTRVLVLDAGRIQQYGTPQEILARPATEFVERLVARQRHACDLSDERLCACEHSGAARAEAALLAQGADKGE</sequence>
<dbReference type="GO" id="GO:0005524">
    <property type="term" value="F:ATP binding"/>
    <property type="evidence" value="ECO:0007669"/>
    <property type="project" value="UniProtKB-KW"/>
</dbReference>
<dbReference type="Pfam" id="PF00005">
    <property type="entry name" value="ABC_tran"/>
    <property type="match status" value="1"/>
</dbReference>
<evidence type="ECO:0000256" key="2">
    <source>
        <dbReference type="ARBA" id="ARBA00022448"/>
    </source>
</evidence>
<dbReference type="PANTHER" id="PTHR43117:SF4">
    <property type="entry name" value="OSMOPROTECTANT IMPORT ATP-BINDING PROTEIN OSMV"/>
    <property type="match status" value="1"/>
</dbReference>
<accession>A0A7X9TCF8</accession>
<evidence type="ECO:0000256" key="3">
    <source>
        <dbReference type="ARBA" id="ARBA00022741"/>
    </source>
</evidence>
<evidence type="ECO:0000256" key="5">
    <source>
        <dbReference type="ARBA" id="ARBA00066388"/>
    </source>
</evidence>
<dbReference type="SMART" id="SM00382">
    <property type="entry name" value="AAA"/>
    <property type="match status" value="1"/>
</dbReference>
<comment type="similarity">
    <text evidence="1">Belongs to the ABC transporter superfamily.</text>
</comment>
<dbReference type="InterPro" id="IPR003439">
    <property type="entry name" value="ABC_transporter-like_ATP-bd"/>
</dbReference>
<gene>
    <name evidence="7" type="ORF">HF885_08275</name>
</gene>
<dbReference type="RefSeq" id="WP_170104470.1">
    <property type="nucleotide sequence ID" value="NZ_JABAGR010000008.1"/>
</dbReference>
<dbReference type="FunFam" id="3.40.50.300:FF:000425">
    <property type="entry name" value="Probable ABC transporter, ATP-binding subunit"/>
    <property type="match status" value="1"/>
</dbReference>
<dbReference type="AlphaFoldDB" id="A0A7X9TCF8"/>
<feature type="domain" description="ABC transporter" evidence="6">
    <location>
        <begin position="9"/>
        <end position="243"/>
    </location>
</feature>
<organism evidence="7 8">
    <name type="scientific">Parafannyhessea umbonata</name>
    <dbReference type="NCBI Taxonomy" id="604330"/>
    <lineage>
        <taxon>Bacteria</taxon>
        <taxon>Bacillati</taxon>
        <taxon>Actinomycetota</taxon>
        <taxon>Coriobacteriia</taxon>
        <taxon>Coriobacteriales</taxon>
        <taxon>Atopobiaceae</taxon>
        <taxon>Parafannyhessea</taxon>
    </lineage>
</organism>
<dbReference type="EMBL" id="JABAGR010000008">
    <property type="protein sequence ID" value="NMF26421.1"/>
    <property type="molecule type" value="Genomic_DNA"/>
</dbReference>
<dbReference type="PROSITE" id="PS00211">
    <property type="entry name" value="ABC_TRANSPORTER_1"/>
    <property type="match status" value="1"/>
</dbReference>
<dbReference type="InterPro" id="IPR017871">
    <property type="entry name" value="ABC_transporter-like_CS"/>
</dbReference>
<dbReference type="Proteomes" id="UP000565613">
    <property type="component" value="Unassembled WGS sequence"/>
</dbReference>
<dbReference type="PROSITE" id="PS50893">
    <property type="entry name" value="ABC_TRANSPORTER_2"/>
    <property type="match status" value="1"/>
</dbReference>
<dbReference type="Gene3D" id="3.40.50.300">
    <property type="entry name" value="P-loop containing nucleotide triphosphate hydrolases"/>
    <property type="match status" value="1"/>
</dbReference>
<keyword evidence="2" id="KW-0813">Transport</keyword>
<evidence type="ECO:0000313" key="7">
    <source>
        <dbReference type="EMBL" id="NMF26421.1"/>
    </source>
</evidence>
<evidence type="ECO:0000313" key="8">
    <source>
        <dbReference type="Proteomes" id="UP000565613"/>
    </source>
</evidence>
<dbReference type="InterPro" id="IPR027417">
    <property type="entry name" value="P-loop_NTPase"/>
</dbReference>
<reference evidence="7 8" key="1">
    <citation type="submission" date="2020-04" db="EMBL/GenBank/DDBJ databases">
        <authorList>
            <person name="Hitch T.C.A."/>
            <person name="Wylensek D."/>
            <person name="Clavel T."/>
        </authorList>
    </citation>
    <scope>NUCLEOTIDE SEQUENCE [LARGE SCALE GENOMIC DNA]</scope>
    <source>
        <strain evidence="7 8">105184</strain>
    </source>
</reference>
<proteinExistence type="inferred from homology"/>
<evidence type="ECO:0000256" key="4">
    <source>
        <dbReference type="ARBA" id="ARBA00022840"/>
    </source>
</evidence>
<dbReference type="GO" id="GO:0016887">
    <property type="term" value="F:ATP hydrolysis activity"/>
    <property type="evidence" value="ECO:0007669"/>
    <property type="project" value="InterPro"/>
</dbReference>
<dbReference type="SUPFAM" id="SSF52540">
    <property type="entry name" value="P-loop containing nucleoside triphosphate hydrolases"/>
    <property type="match status" value="1"/>
</dbReference>
<name>A0A7X9TCF8_9ACTN</name>
<keyword evidence="4 7" id="KW-0067">ATP-binding</keyword>
<dbReference type="InterPro" id="IPR003593">
    <property type="entry name" value="AAA+_ATPase"/>
</dbReference>
<protein>
    <recommendedName>
        <fullName evidence="5">ABC-type quaternary amine transporter</fullName>
        <ecNumber evidence="5">7.6.2.9</ecNumber>
    </recommendedName>
</protein>
<dbReference type="PANTHER" id="PTHR43117">
    <property type="entry name" value="OSMOPROTECTANT IMPORT ATP-BINDING PROTEIN OSMV"/>
    <property type="match status" value="1"/>
</dbReference>
<evidence type="ECO:0000259" key="6">
    <source>
        <dbReference type="PROSITE" id="PS50893"/>
    </source>
</evidence>